<evidence type="ECO:0000256" key="1">
    <source>
        <dbReference type="PROSITE-ProRule" id="PRU00023"/>
    </source>
</evidence>
<feature type="repeat" description="ANK" evidence="1">
    <location>
        <begin position="184"/>
        <end position="210"/>
    </location>
</feature>
<dbReference type="CDD" id="cd18791">
    <property type="entry name" value="SF2_C_RHA"/>
    <property type="match status" value="1"/>
</dbReference>
<dbReference type="SMART" id="SM00847">
    <property type="entry name" value="HA2"/>
    <property type="match status" value="1"/>
</dbReference>
<evidence type="ECO:0000313" key="3">
    <source>
        <dbReference type="EMBL" id="KAK4473615.1"/>
    </source>
</evidence>
<evidence type="ECO:0000259" key="2">
    <source>
        <dbReference type="PROSITE" id="PS51194"/>
    </source>
</evidence>
<keyword evidence="1" id="KW-0040">ANK repeat</keyword>
<sequence>PYFPQQIRVYYLEDILEWTNYSTPQMNEASVYMAQDYVRCYNMYFWITNKESDNYAPNEYKMSIRKEPSAPDNFYSYLYIYIYMSFQKKTMFPMDQFALDLESDQTNGIAESDLVSKARESVNNLLWAIWNVKVLLYNNSGLRRYHMEEIDETEIRTDTYSCLTNLLQFVLSGWISVDYEHSDSGLTPLMVCSAAGLLEAVKSLLSLGANPFIRVAIPYDPRITSTCKQNGDFKLFGPKCREIIVRNKNYTVVGVTAYDLARIFNNNEVENLLKTYMITSSLRNEPENWEAILLRFGSWFQSPVSKSQYDNCVFDDYETVVTQMKNVEKMKVLMNPQIFYNKSLLSYQLARNTMDSETVIDFDLLTSLVVKIDSSLPRGAILIFLPSYEEIMILRGRLQDPNTCPWKSQKYVTDMNFGFHGSSIFRHMNYMENSDSWLWWREYLKLILSSNIAESSITLNDVVYVVDCGLNRIITSLRNQWILKSNAIQRQTRIGANVNGICFRLYSSLRFNTFFEQRQDSLRGHAVEEACIQARLLGPPNIPIQTALNTLPKPPSPESSENAIKTLKEMDALNSLEELTELGYHIYDMPIPAHYAKMVLFSVVLKCLDPILTIASILAYTEPFTLPKNSTERRDLINIQRYLSSNSYSDHIVLLRAFQVVLDPHSVVATDADGAKININKLPCDWLVFNEMLTLTDRKSNISSEYNNADHVNLKQIKVIRCVSVVSTVTVALMAGPIGVYPQILNESRSSEIGKHTASQSSISQRNDKVSVCLDTNTSLCFTISSNEAQMVIELRQKWHALFLRRLKNPGKQGSQQDEAVLKGLINVLTTEEKALGLRQPSGIGARPRPMVAELYNQVDCSQGYCFQDMKTANEQPLNNRYIPTTCATTENVATLPVSLTNTSLLKLNDATCSSSAFTNAKCVRDLNVSDLNTIFKQYSPQTCKIDISRSIYDPTNQINNSSTKKWRYPLPKKITDNTDYVSLSQQSNMDILLPEDEGVLPINSSMLNCSNRLVTIQNYQFDPLSDLKSSNILENNKHQQYQSQKIKNKILCTKIQNHCSAIMEDEICSYILYGSHTPNMAIPNSDDTHLPTTCNNKTMKNTFHNCNDAVSTSQA</sequence>
<dbReference type="PROSITE" id="PS51194">
    <property type="entry name" value="HELICASE_CTER"/>
    <property type="match status" value="1"/>
</dbReference>
<dbReference type="InterPro" id="IPR007502">
    <property type="entry name" value="Helicase-assoc_dom"/>
</dbReference>
<dbReference type="InterPro" id="IPR036770">
    <property type="entry name" value="Ankyrin_rpt-contain_sf"/>
</dbReference>
<organism evidence="3 4">
    <name type="scientific">Schistosoma mekongi</name>
    <name type="common">Parasitic worm</name>
    <dbReference type="NCBI Taxonomy" id="38744"/>
    <lineage>
        <taxon>Eukaryota</taxon>
        <taxon>Metazoa</taxon>
        <taxon>Spiralia</taxon>
        <taxon>Lophotrochozoa</taxon>
        <taxon>Platyhelminthes</taxon>
        <taxon>Trematoda</taxon>
        <taxon>Digenea</taxon>
        <taxon>Strigeidida</taxon>
        <taxon>Schistosomatoidea</taxon>
        <taxon>Schistosomatidae</taxon>
        <taxon>Schistosoma</taxon>
    </lineage>
</organism>
<protein>
    <recommendedName>
        <fullName evidence="2">Helicase C-terminal domain-containing protein</fullName>
    </recommendedName>
</protein>
<reference evidence="3" key="2">
    <citation type="journal article" date="2023" name="Infect Dis Poverty">
        <title>Chromosome-scale genome of the human blood fluke Schistosoma mekongi and its implications for public health.</title>
        <authorList>
            <person name="Zhou M."/>
            <person name="Xu L."/>
            <person name="Xu D."/>
            <person name="Chen W."/>
            <person name="Khan J."/>
            <person name="Hu Y."/>
            <person name="Huang H."/>
            <person name="Wei H."/>
            <person name="Zhang Y."/>
            <person name="Chusongsang P."/>
            <person name="Tanasarnprasert K."/>
            <person name="Hu X."/>
            <person name="Limpanont Y."/>
            <person name="Lv Z."/>
        </authorList>
    </citation>
    <scope>NUCLEOTIDE SEQUENCE</scope>
    <source>
        <strain evidence="3">LV_2022a</strain>
    </source>
</reference>
<dbReference type="Proteomes" id="UP001292079">
    <property type="component" value="Unassembled WGS sequence"/>
</dbReference>
<dbReference type="InterPro" id="IPR027417">
    <property type="entry name" value="P-loop_NTPase"/>
</dbReference>
<dbReference type="SUPFAM" id="SSF52540">
    <property type="entry name" value="P-loop containing nucleoside triphosphate hydrolases"/>
    <property type="match status" value="1"/>
</dbReference>
<comment type="caution">
    <text evidence="3">The sequence shown here is derived from an EMBL/GenBank/DDBJ whole genome shotgun (WGS) entry which is preliminary data.</text>
</comment>
<dbReference type="AlphaFoldDB" id="A0AAE1ZGG9"/>
<dbReference type="PANTHER" id="PTHR18934">
    <property type="entry name" value="ATP-DEPENDENT RNA HELICASE"/>
    <property type="match status" value="1"/>
</dbReference>
<feature type="non-terminal residue" evidence="3">
    <location>
        <position position="1"/>
    </location>
</feature>
<reference evidence="3" key="1">
    <citation type="submission" date="2022-04" db="EMBL/GenBank/DDBJ databases">
        <authorList>
            <person name="Xu L."/>
            <person name="Lv Z."/>
        </authorList>
    </citation>
    <scope>NUCLEOTIDE SEQUENCE</scope>
    <source>
        <strain evidence="3">LV_2022a</strain>
    </source>
</reference>
<keyword evidence="4" id="KW-1185">Reference proteome</keyword>
<dbReference type="InterPro" id="IPR002110">
    <property type="entry name" value="Ankyrin_rpt"/>
</dbReference>
<gene>
    <name evidence="3" type="ORF">MN116_002967</name>
</gene>
<dbReference type="Gene3D" id="1.20.120.1080">
    <property type="match status" value="1"/>
</dbReference>
<dbReference type="PROSITE" id="PS50297">
    <property type="entry name" value="ANK_REP_REGION"/>
    <property type="match status" value="1"/>
</dbReference>
<accession>A0AAE1ZGG9</accession>
<dbReference type="PANTHER" id="PTHR18934:SF213">
    <property type="entry name" value="3'-5' RNA HELICASE YTHDC2"/>
    <property type="match status" value="1"/>
</dbReference>
<name>A0AAE1ZGG9_SCHME</name>
<dbReference type="GO" id="GO:0003723">
    <property type="term" value="F:RNA binding"/>
    <property type="evidence" value="ECO:0007669"/>
    <property type="project" value="TreeGrafter"/>
</dbReference>
<dbReference type="Gene3D" id="3.40.50.300">
    <property type="entry name" value="P-loop containing nucleotide triphosphate hydrolases"/>
    <property type="match status" value="1"/>
</dbReference>
<dbReference type="SUPFAM" id="SSF48403">
    <property type="entry name" value="Ankyrin repeat"/>
    <property type="match status" value="1"/>
</dbReference>
<proteinExistence type="predicted"/>
<dbReference type="PROSITE" id="PS50088">
    <property type="entry name" value="ANK_REPEAT"/>
    <property type="match status" value="1"/>
</dbReference>
<dbReference type="GO" id="GO:0004386">
    <property type="term" value="F:helicase activity"/>
    <property type="evidence" value="ECO:0007669"/>
    <property type="project" value="TreeGrafter"/>
</dbReference>
<dbReference type="EMBL" id="JALJAT010000002">
    <property type="protein sequence ID" value="KAK4473615.1"/>
    <property type="molecule type" value="Genomic_DNA"/>
</dbReference>
<dbReference type="InterPro" id="IPR001650">
    <property type="entry name" value="Helicase_C-like"/>
</dbReference>
<evidence type="ECO:0000313" key="4">
    <source>
        <dbReference type="Proteomes" id="UP001292079"/>
    </source>
</evidence>
<dbReference type="Pfam" id="PF21010">
    <property type="entry name" value="HA2_C"/>
    <property type="match status" value="1"/>
</dbReference>
<feature type="domain" description="Helicase C-terminal" evidence="2">
    <location>
        <begin position="364"/>
        <end position="550"/>
    </location>
</feature>